<dbReference type="PRINTS" id="PR00344">
    <property type="entry name" value="BCTRLSENSOR"/>
</dbReference>
<dbReference type="InterPro" id="IPR050956">
    <property type="entry name" value="2C_system_His_kinase"/>
</dbReference>
<reference evidence="5" key="2">
    <citation type="journal article" date="2022" name="Microb. Genom.">
        <title>A chromosome-scale genome assembly of the tomato pathogen Cladosporium fulvum reveals a compartmentalized genome architecture and the presence of a dispensable chromosome.</title>
        <authorList>
            <person name="Zaccaron A.Z."/>
            <person name="Chen L.H."/>
            <person name="Samaras A."/>
            <person name="Stergiopoulos I."/>
        </authorList>
    </citation>
    <scope>NUCLEOTIDE SEQUENCE</scope>
    <source>
        <strain evidence="5">Race5_Kim</strain>
    </source>
</reference>
<dbReference type="GO" id="GO:0016301">
    <property type="term" value="F:kinase activity"/>
    <property type="evidence" value="ECO:0007669"/>
    <property type="project" value="UniProtKB-KW"/>
</dbReference>
<dbReference type="PANTHER" id="PTHR43719:SF30">
    <property type="entry name" value="TWO-COMPONENT SYSTEM RESPONSE REGULATOR"/>
    <property type="match status" value="1"/>
</dbReference>
<dbReference type="RefSeq" id="XP_047759408.1">
    <property type="nucleotide sequence ID" value="XM_047907541.1"/>
</dbReference>
<name>A0A9Q8LCT6_PASFU</name>
<comment type="caution">
    <text evidence="2">Lacks conserved residue(s) required for the propagation of feature annotation.</text>
</comment>
<evidence type="ECO:0000259" key="3">
    <source>
        <dbReference type="PROSITE" id="PS50109"/>
    </source>
</evidence>
<reference evidence="5" key="1">
    <citation type="submission" date="2021-12" db="EMBL/GenBank/DDBJ databases">
        <authorList>
            <person name="Zaccaron A."/>
            <person name="Stergiopoulos I."/>
        </authorList>
    </citation>
    <scope>NUCLEOTIDE SEQUENCE</scope>
    <source>
        <strain evidence="5">Race5_Kim</strain>
    </source>
</reference>
<dbReference type="Gene3D" id="3.40.50.2300">
    <property type="match status" value="1"/>
</dbReference>
<protein>
    <submittedName>
        <fullName evidence="5">Hybrid signal transduction histidine kinase K</fullName>
    </submittedName>
</protein>
<dbReference type="Gene3D" id="3.30.565.10">
    <property type="entry name" value="Histidine kinase-like ATPase, C-terminal domain"/>
    <property type="match status" value="1"/>
</dbReference>
<dbReference type="EMBL" id="CP090165">
    <property type="protein sequence ID" value="UJO15042.1"/>
    <property type="molecule type" value="Genomic_DNA"/>
</dbReference>
<sequence>MEVGKMFEADAQKADVNLYTRKKSTLDLITTQWVTLDAGRLMQVLINLITNGLKFTRKEDERTVTLTVGATRHRPTEDDLNVEFIATGIARDTLQLDSQWGSGADIFLHFSVTDTGCGFNDEQKGKIFERFLQASPKTHSKYGGSGLGLFISREMIELQGGEIGVRSNQLENNQLEKGATFAFYIAARVVQPPQAEVELTRRTTNPRRQNQNTTFSQIYTLLVVEDNVLNQKVFRMQLQKLGHEVHVVNHGAEALEFLEKTSCWAGNLNSAINLSAVLMNIEVSYGTG</sequence>
<feature type="domain" description="Histidine kinase" evidence="3">
    <location>
        <begin position="1"/>
        <end position="189"/>
    </location>
</feature>
<dbReference type="InterPro" id="IPR036890">
    <property type="entry name" value="HATPase_C_sf"/>
</dbReference>
<keyword evidence="5" id="KW-0418">Kinase</keyword>
<dbReference type="SUPFAM" id="SSF55874">
    <property type="entry name" value="ATPase domain of HSP90 chaperone/DNA topoisomerase II/histidine kinase"/>
    <property type="match status" value="1"/>
</dbReference>
<dbReference type="GeneID" id="71988271"/>
<dbReference type="InterPro" id="IPR003594">
    <property type="entry name" value="HATPase_dom"/>
</dbReference>
<evidence type="ECO:0000256" key="2">
    <source>
        <dbReference type="PROSITE-ProRule" id="PRU00169"/>
    </source>
</evidence>
<feature type="domain" description="Response regulatory" evidence="4">
    <location>
        <begin position="220"/>
        <end position="288"/>
    </location>
</feature>
<keyword evidence="5" id="KW-0808">Transferase</keyword>
<accession>A0A9Q8LCT6</accession>
<evidence type="ECO:0000313" key="6">
    <source>
        <dbReference type="Proteomes" id="UP000756132"/>
    </source>
</evidence>
<keyword evidence="6" id="KW-1185">Reference proteome</keyword>
<gene>
    <name evidence="5" type="ORF">CLAFUR5_08393</name>
</gene>
<dbReference type="Pfam" id="PF02518">
    <property type="entry name" value="HATPase_c"/>
    <property type="match status" value="1"/>
</dbReference>
<dbReference type="OrthoDB" id="60033at2759"/>
<keyword evidence="1" id="KW-0597">Phosphoprotein</keyword>
<dbReference type="KEGG" id="ffu:CLAFUR5_08393"/>
<dbReference type="InterPro" id="IPR001789">
    <property type="entry name" value="Sig_transdc_resp-reg_receiver"/>
</dbReference>
<evidence type="ECO:0000259" key="4">
    <source>
        <dbReference type="PROSITE" id="PS50110"/>
    </source>
</evidence>
<evidence type="ECO:0000313" key="5">
    <source>
        <dbReference type="EMBL" id="UJO15042.1"/>
    </source>
</evidence>
<dbReference type="PROSITE" id="PS50110">
    <property type="entry name" value="RESPONSE_REGULATORY"/>
    <property type="match status" value="1"/>
</dbReference>
<dbReference type="PANTHER" id="PTHR43719">
    <property type="entry name" value="TWO-COMPONENT HISTIDINE KINASE"/>
    <property type="match status" value="1"/>
</dbReference>
<proteinExistence type="predicted"/>
<dbReference type="AlphaFoldDB" id="A0A9Q8LCT6"/>
<dbReference type="InterPro" id="IPR011006">
    <property type="entry name" value="CheY-like_superfamily"/>
</dbReference>
<dbReference type="SMART" id="SM00387">
    <property type="entry name" value="HATPase_c"/>
    <property type="match status" value="1"/>
</dbReference>
<dbReference type="InterPro" id="IPR004358">
    <property type="entry name" value="Sig_transdc_His_kin-like_C"/>
</dbReference>
<dbReference type="GO" id="GO:0000160">
    <property type="term" value="P:phosphorelay signal transduction system"/>
    <property type="evidence" value="ECO:0007669"/>
    <property type="project" value="InterPro"/>
</dbReference>
<dbReference type="PROSITE" id="PS50109">
    <property type="entry name" value="HIS_KIN"/>
    <property type="match status" value="1"/>
</dbReference>
<evidence type="ECO:0000256" key="1">
    <source>
        <dbReference type="ARBA" id="ARBA00022553"/>
    </source>
</evidence>
<dbReference type="Proteomes" id="UP000756132">
    <property type="component" value="Chromosome 3"/>
</dbReference>
<dbReference type="SUPFAM" id="SSF52172">
    <property type="entry name" value="CheY-like"/>
    <property type="match status" value="1"/>
</dbReference>
<organism evidence="5 6">
    <name type="scientific">Passalora fulva</name>
    <name type="common">Tomato leaf mold</name>
    <name type="synonym">Cladosporium fulvum</name>
    <dbReference type="NCBI Taxonomy" id="5499"/>
    <lineage>
        <taxon>Eukaryota</taxon>
        <taxon>Fungi</taxon>
        <taxon>Dikarya</taxon>
        <taxon>Ascomycota</taxon>
        <taxon>Pezizomycotina</taxon>
        <taxon>Dothideomycetes</taxon>
        <taxon>Dothideomycetidae</taxon>
        <taxon>Mycosphaerellales</taxon>
        <taxon>Mycosphaerellaceae</taxon>
        <taxon>Fulvia</taxon>
    </lineage>
</organism>
<dbReference type="InterPro" id="IPR005467">
    <property type="entry name" value="His_kinase_dom"/>
</dbReference>